<dbReference type="Gene3D" id="3.40.50.1000">
    <property type="entry name" value="HAD superfamily/HAD-like"/>
    <property type="match status" value="1"/>
</dbReference>
<comment type="catalytic activity">
    <reaction evidence="10">
        <text>O-phospho-D-serine + H2O = D-serine + phosphate</text>
        <dbReference type="Rhea" id="RHEA:24873"/>
        <dbReference type="ChEBI" id="CHEBI:15377"/>
        <dbReference type="ChEBI" id="CHEBI:35247"/>
        <dbReference type="ChEBI" id="CHEBI:43474"/>
        <dbReference type="ChEBI" id="CHEBI:58680"/>
        <dbReference type="EC" id="3.1.3.3"/>
    </reaction>
</comment>
<dbReference type="Proteomes" id="UP000245535">
    <property type="component" value="Unassembled WGS sequence"/>
</dbReference>
<keyword evidence="6 11" id="KW-0378">Hydrolase</keyword>
<reference evidence="11 12" key="1">
    <citation type="submission" date="2018-03" db="EMBL/GenBank/DDBJ databases">
        <title>Genomic Encyclopedia of Archaeal and Bacterial Type Strains, Phase II (KMG-II): from individual species to whole genera.</title>
        <authorList>
            <person name="Goeker M."/>
        </authorList>
    </citation>
    <scope>NUCLEOTIDE SEQUENCE [LARGE SCALE GENOMIC DNA]</scope>
    <source>
        <strain evidence="11 12">DSM 28229</strain>
    </source>
</reference>
<protein>
    <recommendedName>
        <fullName evidence="3">phosphoserine phosphatase</fullName>
        <ecNumber evidence="3">3.1.3.3</ecNumber>
    </recommendedName>
</protein>
<dbReference type="EMBL" id="QGDO01000002">
    <property type="protein sequence ID" value="PWJ42623.1"/>
    <property type="molecule type" value="Genomic_DNA"/>
</dbReference>
<dbReference type="GO" id="GO:0005737">
    <property type="term" value="C:cytoplasm"/>
    <property type="evidence" value="ECO:0007669"/>
    <property type="project" value="TreeGrafter"/>
</dbReference>
<dbReference type="InterPro" id="IPR023214">
    <property type="entry name" value="HAD_sf"/>
</dbReference>
<dbReference type="AlphaFoldDB" id="A0A315ZC06"/>
<evidence type="ECO:0000256" key="3">
    <source>
        <dbReference type="ARBA" id="ARBA00012640"/>
    </source>
</evidence>
<dbReference type="InterPro" id="IPR036412">
    <property type="entry name" value="HAD-like_sf"/>
</dbReference>
<evidence type="ECO:0000313" key="11">
    <source>
        <dbReference type="EMBL" id="PWJ42623.1"/>
    </source>
</evidence>
<comment type="pathway">
    <text evidence="2">Amino-acid biosynthesis; L-serine biosynthesis; L-serine from 3-phospho-D-glycerate: step 3/3.</text>
</comment>
<dbReference type="SUPFAM" id="SSF56784">
    <property type="entry name" value="HAD-like"/>
    <property type="match status" value="1"/>
</dbReference>
<comment type="cofactor">
    <cofactor evidence="1">
        <name>Mg(2+)</name>
        <dbReference type="ChEBI" id="CHEBI:18420"/>
    </cofactor>
</comment>
<evidence type="ECO:0000256" key="8">
    <source>
        <dbReference type="ARBA" id="ARBA00023299"/>
    </source>
</evidence>
<dbReference type="EC" id="3.1.3.3" evidence="3"/>
<dbReference type="InterPro" id="IPR050582">
    <property type="entry name" value="HAD-like_SerB"/>
</dbReference>
<dbReference type="GO" id="GO:0000287">
    <property type="term" value="F:magnesium ion binding"/>
    <property type="evidence" value="ECO:0007669"/>
    <property type="project" value="TreeGrafter"/>
</dbReference>
<keyword evidence="8" id="KW-0718">Serine biosynthesis</keyword>
<dbReference type="Pfam" id="PF12710">
    <property type="entry name" value="HAD"/>
    <property type="match status" value="1"/>
</dbReference>
<comment type="catalytic activity">
    <reaction evidence="9">
        <text>O-phospho-L-serine + H2O = L-serine + phosphate</text>
        <dbReference type="Rhea" id="RHEA:21208"/>
        <dbReference type="ChEBI" id="CHEBI:15377"/>
        <dbReference type="ChEBI" id="CHEBI:33384"/>
        <dbReference type="ChEBI" id="CHEBI:43474"/>
        <dbReference type="ChEBI" id="CHEBI:57524"/>
        <dbReference type="EC" id="3.1.3.3"/>
    </reaction>
</comment>
<dbReference type="OrthoDB" id="9799365at2"/>
<dbReference type="GO" id="GO:0006564">
    <property type="term" value="P:L-serine biosynthetic process"/>
    <property type="evidence" value="ECO:0007669"/>
    <property type="project" value="UniProtKB-KW"/>
</dbReference>
<comment type="caution">
    <text evidence="11">The sequence shown here is derived from an EMBL/GenBank/DDBJ whole genome shotgun (WGS) entry which is preliminary data.</text>
</comment>
<evidence type="ECO:0000256" key="5">
    <source>
        <dbReference type="ARBA" id="ARBA00022723"/>
    </source>
</evidence>
<evidence type="ECO:0000256" key="10">
    <source>
        <dbReference type="ARBA" id="ARBA00048523"/>
    </source>
</evidence>
<proteinExistence type="predicted"/>
<evidence type="ECO:0000313" key="12">
    <source>
        <dbReference type="Proteomes" id="UP000245535"/>
    </source>
</evidence>
<keyword evidence="5" id="KW-0479">Metal-binding</keyword>
<keyword evidence="7" id="KW-0460">Magnesium</keyword>
<evidence type="ECO:0000256" key="1">
    <source>
        <dbReference type="ARBA" id="ARBA00001946"/>
    </source>
</evidence>
<evidence type="ECO:0000256" key="9">
    <source>
        <dbReference type="ARBA" id="ARBA00048138"/>
    </source>
</evidence>
<evidence type="ECO:0000256" key="2">
    <source>
        <dbReference type="ARBA" id="ARBA00005135"/>
    </source>
</evidence>
<keyword evidence="4" id="KW-0028">Amino-acid biosynthesis</keyword>
<evidence type="ECO:0000256" key="7">
    <source>
        <dbReference type="ARBA" id="ARBA00022842"/>
    </source>
</evidence>
<name>A0A315ZC06_SEDFL</name>
<evidence type="ECO:0000256" key="6">
    <source>
        <dbReference type="ARBA" id="ARBA00022801"/>
    </source>
</evidence>
<dbReference type="CDD" id="cd01427">
    <property type="entry name" value="HAD_like"/>
    <property type="match status" value="1"/>
</dbReference>
<evidence type="ECO:0000256" key="4">
    <source>
        <dbReference type="ARBA" id="ARBA00022605"/>
    </source>
</evidence>
<dbReference type="PANTHER" id="PTHR43344:SF2">
    <property type="entry name" value="PHOSPHOSERINE PHOSPHATASE"/>
    <property type="match status" value="1"/>
</dbReference>
<organism evidence="11 12">
    <name type="scientific">Sediminitomix flava</name>
    <dbReference type="NCBI Taxonomy" id="379075"/>
    <lineage>
        <taxon>Bacteria</taxon>
        <taxon>Pseudomonadati</taxon>
        <taxon>Bacteroidota</taxon>
        <taxon>Cytophagia</taxon>
        <taxon>Cytophagales</taxon>
        <taxon>Flammeovirgaceae</taxon>
        <taxon>Sediminitomix</taxon>
    </lineage>
</organism>
<dbReference type="RefSeq" id="WP_109616759.1">
    <property type="nucleotide sequence ID" value="NZ_QGDO01000002.1"/>
</dbReference>
<dbReference type="PROSITE" id="PS51257">
    <property type="entry name" value="PROKAR_LIPOPROTEIN"/>
    <property type="match status" value="1"/>
</dbReference>
<dbReference type="GO" id="GO:0036424">
    <property type="term" value="F:L-phosphoserine phosphatase activity"/>
    <property type="evidence" value="ECO:0007669"/>
    <property type="project" value="TreeGrafter"/>
</dbReference>
<accession>A0A315ZC06</accession>
<dbReference type="PANTHER" id="PTHR43344">
    <property type="entry name" value="PHOSPHOSERINE PHOSPHATASE"/>
    <property type="match status" value="1"/>
</dbReference>
<sequence length="341" mass="40014">MKNQIKTPHLLIILAIFIFSCQKENTSERNEIFDPLPSWEDGKAKSDIINFVTEAIDPNNINFIPVKERIATFDNDGTLWTEQPLYFQLFFTIDRIKELAKDNPEWKNEEPYKTILENDHEKLTKLSKKELLQLVMTTHANVTTKEFNKIIRDWLENSLHPKFQKPYNQLVYQPMLELLDYLRDNEFQTFIVSGGGIDFIRVWGEDTYDIPKHQIIGSSIKSEFFYDKGKAYIQKIPEIDFIDDHEGKPLAIHKHIGRKPVIAVGNSDGDLEMLQWAASNSNPHLAIYLHHTDKEREYAYDRNSPIGRLDKGLDEALKRNWTVIDMQKDWNTIYPFELDKK</sequence>
<keyword evidence="12" id="KW-1185">Reference proteome</keyword>
<gene>
    <name evidence="11" type="ORF">BC781_102167</name>
</gene>